<proteinExistence type="predicted"/>
<dbReference type="Proteomes" id="UP000244722">
    <property type="component" value="Unassembled WGS sequence"/>
</dbReference>
<evidence type="ECO:0000313" key="1">
    <source>
        <dbReference type="EMBL" id="PUU76065.1"/>
    </source>
</evidence>
<dbReference type="AlphaFoldDB" id="A0A2T6ZKQ3"/>
<organism evidence="1 2">
    <name type="scientific">Tuber borchii</name>
    <name type="common">White truffle</name>
    <dbReference type="NCBI Taxonomy" id="42251"/>
    <lineage>
        <taxon>Eukaryota</taxon>
        <taxon>Fungi</taxon>
        <taxon>Dikarya</taxon>
        <taxon>Ascomycota</taxon>
        <taxon>Pezizomycotina</taxon>
        <taxon>Pezizomycetes</taxon>
        <taxon>Pezizales</taxon>
        <taxon>Tuberaceae</taxon>
        <taxon>Tuber</taxon>
    </lineage>
</organism>
<comment type="caution">
    <text evidence="1">The sequence shown here is derived from an EMBL/GenBank/DDBJ whole genome shotgun (WGS) entry which is preliminary data.</text>
</comment>
<reference evidence="1 2" key="1">
    <citation type="submission" date="2017-04" db="EMBL/GenBank/DDBJ databases">
        <title>Draft genome sequence of Tuber borchii Vittad., a whitish edible truffle.</title>
        <authorList>
            <consortium name="DOE Joint Genome Institute"/>
            <person name="Murat C."/>
            <person name="Kuo A."/>
            <person name="Barry K.W."/>
            <person name="Clum A."/>
            <person name="Dockter R.B."/>
            <person name="Fauchery L."/>
            <person name="Iotti M."/>
            <person name="Kohler A."/>
            <person name="Labutti K."/>
            <person name="Lindquist E.A."/>
            <person name="Lipzen A."/>
            <person name="Ohm R.A."/>
            <person name="Wang M."/>
            <person name="Grigoriev I.V."/>
            <person name="Zambonelli A."/>
            <person name="Martin F.M."/>
        </authorList>
    </citation>
    <scope>NUCLEOTIDE SEQUENCE [LARGE SCALE GENOMIC DNA]</scope>
    <source>
        <strain evidence="1 2">Tbo3840</strain>
    </source>
</reference>
<evidence type="ECO:0000313" key="2">
    <source>
        <dbReference type="Proteomes" id="UP000244722"/>
    </source>
</evidence>
<keyword evidence="2" id="KW-1185">Reference proteome</keyword>
<dbReference type="OrthoDB" id="5425868at2759"/>
<gene>
    <name evidence="1" type="ORF">B9Z19DRAFT_1109681</name>
</gene>
<dbReference type="EMBL" id="NESQ01000204">
    <property type="protein sequence ID" value="PUU76065.1"/>
    <property type="molecule type" value="Genomic_DNA"/>
</dbReference>
<sequence length="232" mass="26967">MFADSAAFRELEAKWFNRFPSLRNALLRVLHENGAMSFKHFEEEQVKMFKYLEGQTKCFQNENTVFLKHFKAKEKRQDKEVKELIMQNCDLIDAALQERTKRMKSEAKYNVRGALARMVYFVKLQKKVPPTASIQQGLDWLAKQREFITVLHKEVQIRQLCAKEVMACVNRLHEVVSNHTNGNDDAFNDIVIVRAAKFSDNEGAALVIFLKVQSNWPNPVNWREDTSEKGGE</sequence>
<accession>A0A2T6ZKQ3</accession>
<name>A0A2T6ZKQ3_TUBBO</name>
<protein>
    <submittedName>
        <fullName evidence="1">Uncharacterized protein</fullName>
    </submittedName>
</protein>